<comment type="caution">
    <text evidence="4">The sequence shown here is derived from an EMBL/GenBank/DDBJ whole genome shotgun (WGS) entry which is preliminary data.</text>
</comment>
<dbReference type="SUPFAM" id="SSF53697">
    <property type="entry name" value="SIS domain"/>
    <property type="match status" value="1"/>
</dbReference>
<sequence length="344" mass="36284">MADQFDDTRLDDPDALYAADGLLRHLAGSGARLRIEAEAAEGPLAAVQVERPRAVLAVGPEARLLRAVLEPWCPIPFVAWPSTTLPQWVGTLDLVVVLGHGEPARDEALHETVHEARRRGARIMIACPPDAQIAECASSPSTTLLPTTTGDELASAVVMLQALAKAGVGPAVDPVLVADAMDLVAEECSPFRDISTNPAKEFALVAADALPLVWGGSVLAARASRRVAEQVRAVSGRATLAADAGELRTVLAGVPRRDLFADPFESPADNRPALMMLDDGDESEGVLGDARSLESAAEAADVRIWRSVQGRGSVMERYAALLQTGRFGAAYLGIALGRELPTPD</sequence>
<dbReference type="Pfam" id="PF10432">
    <property type="entry name" value="bact-PGI_C"/>
    <property type="match status" value="1"/>
</dbReference>
<name>A0A542ZRW6_9ACTN</name>
<proteinExistence type="inferred from homology"/>
<dbReference type="GO" id="GO:0004347">
    <property type="term" value="F:glucose-6-phosphate isomerase activity"/>
    <property type="evidence" value="ECO:0007669"/>
    <property type="project" value="InterPro"/>
</dbReference>
<organism evidence="4 5">
    <name type="scientific">Propioniferax innocua</name>
    <dbReference type="NCBI Taxonomy" id="1753"/>
    <lineage>
        <taxon>Bacteria</taxon>
        <taxon>Bacillati</taxon>
        <taxon>Actinomycetota</taxon>
        <taxon>Actinomycetes</taxon>
        <taxon>Propionibacteriales</taxon>
        <taxon>Propionibacteriaceae</taxon>
        <taxon>Propioniferax</taxon>
    </lineage>
</organism>
<dbReference type="GO" id="GO:1901135">
    <property type="term" value="P:carbohydrate derivative metabolic process"/>
    <property type="evidence" value="ECO:0007669"/>
    <property type="project" value="InterPro"/>
</dbReference>
<dbReference type="GO" id="GO:0005975">
    <property type="term" value="P:carbohydrate metabolic process"/>
    <property type="evidence" value="ECO:0007669"/>
    <property type="project" value="InterPro"/>
</dbReference>
<dbReference type="AlphaFoldDB" id="A0A542ZRW6"/>
<gene>
    <name evidence="4" type="ORF">FB460_0836</name>
</gene>
<dbReference type="InterPro" id="IPR046348">
    <property type="entry name" value="SIS_dom_sf"/>
</dbReference>
<keyword evidence="2 4" id="KW-0413">Isomerase</keyword>
<accession>A0A542ZRW6</accession>
<dbReference type="GO" id="GO:0097367">
    <property type="term" value="F:carbohydrate derivative binding"/>
    <property type="evidence" value="ECO:0007669"/>
    <property type="project" value="InterPro"/>
</dbReference>
<evidence type="ECO:0000256" key="2">
    <source>
        <dbReference type="ARBA" id="ARBA00023235"/>
    </source>
</evidence>
<evidence type="ECO:0000313" key="4">
    <source>
        <dbReference type="EMBL" id="TQL63036.1"/>
    </source>
</evidence>
<evidence type="ECO:0000259" key="3">
    <source>
        <dbReference type="Pfam" id="PF10432"/>
    </source>
</evidence>
<protein>
    <submittedName>
        <fullName evidence="4">Phosphoglucose isomerase-like protein</fullName>
    </submittedName>
</protein>
<dbReference type="GO" id="GO:0004476">
    <property type="term" value="F:mannose-6-phosphate isomerase activity"/>
    <property type="evidence" value="ECO:0007669"/>
    <property type="project" value="InterPro"/>
</dbReference>
<evidence type="ECO:0000313" key="5">
    <source>
        <dbReference type="Proteomes" id="UP000316196"/>
    </source>
</evidence>
<reference evidence="4 5" key="1">
    <citation type="submission" date="2019-06" db="EMBL/GenBank/DDBJ databases">
        <title>Sequencing the genomes of 1000 actinobacteria strains.</title>
        <authorList>
            <person name="Klenk H.-P."/>
        </authorList>
    </citation>
    <scope>NUCLEOTIDE SEQUENCE [LARGE SCALE GENOMIC DNA]</scope>
    <source>
        <strain evidence="4 5">DSM 8251</strain>
    </source>
</reference>
<comment type="similarity">
    <text evidence="1">Belongs to the PGI/PMI family.</text>
</comment>
<evidence type="ECO:0000256" key="1">
    <source>
        <dbReference type="ARBA" id="ARBA00010523"/>
    </source>
</evidence>
<feature type="domain" description="Bifunctional glucose-6-phosphate/mannose-6-phosphate isomerase C-terminal" evidence="3">
    <location>
        <begin position="196"/>
        <end position="337"/>
    </location>
</feature>
<dbReference type="Proteomes" id="UP000316196">
    <property type="component" value="Unassembled WGS sequence"/>
</dbReference>
<dbReference type="EMBL" id="VFOR01000001">
    <property type="protein sequence ID" value="TQL63036.1"/>
    <property type="molecule type" value="Genomic_DNA"/>
</dbReference>
<dbReference type="RefSeq" id="WP_246044233.1">
    <property type="nucleotide sequence ID" value="NZ_BAAAMD010000001.1"/>
</dbReference>
<dbReference type="InterPro" id="IPR019490">
    <property type="entry name" value="Glu6P/Mann6P_isomerase_C"/>
</dbReference>
<keyword evidence="5" id="KW-1185">Reference proteome</keyword>